<dbReference type="EMBL" id="BJFL01000080">
    <property type="protein sequence ID" value="GDY34011.1"/>
    <property type="molecule type" value="Genomic_DNA"/>
</dbReference>
<evidence type="ECO:0000256" key="1">
    <source>
        <dbReference type="SAM" id="MobiDB-lite"/>
    </source>
</evidence>
<reference evidence="3" key="1">
    <citation type="submission" date="2019-04" db="EMBL/GenBank/DDBJ databases">
        <title>Draft genome sequence of Pseudonocardiaceae bacterium SL3-2-4.</title>
        <authorList>
            <person name="Ningsih F."/>
            <person name="Yokota A."/>
            <person name="Sakai Y."/>
            <person name="Nanatani K."/>
            <person name="Yabe S."/>
            <person name="Oetari A."/>
            <person name="Sjamsuridzal W."/>
        </authorList>
    </citation>
    <scope>NUCLEOTIDE SEQUENCE [LARGE SCALE GENOMIC DNA]</scope>
    <source>
        <strain evidence="3">SL3-2-4</strain>
    </source>
</reference>
<evidence type="ECO:0000313" key="2">
    <source>
        <dbReference type="EMBL" id="GDY34011.1"/>
    </source>
</evidence>
<proteinExistence type="predicted"/>
<gene>
    <name evidence="2" type="ORF">GTS_56440</name>
</gene>
<evidence type="ECO:0000313" key="3">
    <source>
        <dbReference type="Proteomes" id="UP000298860"/>
    </source>
</evidence>
<name>A0A4D4JBH3_9PSEU</name>
<feature type="region of interest" description="Disordered" evidence="1">
    <location>
        <begin position="1"/>
        <end position="35"/>
    </location>
</feature>
<dbReference type="AlphaFoldDB" id="A0A4D4JBH3"/>
<organism evidence="2 3">
    <name type="scientific">Gandjariella thermophila</name>
    <dbReference type="NCBI Taxonomy" id="1931992"/>
    <lineage>
        <taxon>Bacteria</taxon>
        <taxon>Bacillati</taxon>
        <taxon>Actinomycetota</taxon>
        <taxon>Actinomycetes</taxon>
        <taxon>Pseudonocardiales</taxon>
        <taxon>Pseudonocardiaceae</taxon>
        <taxon>Gandjariella</taxon>
    </lineage>
</organism>
<accession>A0A4D4JBH3</accession>
<dbReference type="Proteomes" id="UP000298860">
    <property type="component" value="Unassembled WGS sequence"/>
</dbReference>
<comment type="caution">
    <text evidence="2">The sequence shown here is derived from an EMBL/GenBank/DDBJ whole genome shotgun (WGS) entry which is preliminary data.</text>
</comment>
<keyword evidence="3" id="KW-1185">Reference proteome</keyword>
<protein>
    <submittedName>
        <fullName evidence="2">Uncharacterized protein</fullName>
    </submittedName>
</protein>
<sequence length="142" mass="15436">MRATVIAHPPPWPTTPNPRRRQQPLAADKNGASIPMSNHVRSASDVPGPTAADVCALIARRLDGTTAEDWPGHLYAYGADPHDTVLVPAPTSTALLIVHNGHPRWFETSVRALDCADPADVYRLDPDQLITLARRAGLRSPW</sequence>